<feature type="transmembrane region" description="Helical" evidence="6">
    <location>
        <begin position="121"/>
        <end position="141"/>
    </location>
</feature>
<keyword evidence="9" id="KW-1185">Reference proteome</keyword>
<evidence type="ECO:0000256" key="6">
    <source>
        <dbReference type="SAM" id="Phobius"/>
    </source>
</evidence>
<feature type="transmembrane region" description="Helical" evidence="6">
    <location>
        <begin position="29"/>
        <end position="53"/>
    </location>
</feature>
<evidence type="ECO:0000256" key="5">
    <source>
        <dbReference type="ARBA" id="ARBA00023136"/>
    </source>
</evidence>
<dbReference type="SUPFAM" id="SSF103473">
    <property type="entry name" value="MFS general substrate transporter"/>
    <property type="match status" value="1"/>
</dbReference>
<feature type="transmembrane region" description="Helical" evidence="6">
    <location>
        <begin position="283"/>
        <end position="305"/>
    </location>
</feature>
<dbReference type="RefSeq" id="WP_186345335.1">
    <property type="nucleotide sequence ID" value="NZ_BMMR01000003.1"/>
</dbReference>
<dbReference type="PANTHER" id="PTHR42718">
    <property type="entry name" value="MAJOR FACILITATOR SUPERFAMILY MULTIDRUG TRANSPORTER MFSC"/>
    <property type="match status" value="1"/>
</dbReference>
<feature type="transmembrane region" description="Helical" evidence="6">
    <location>
        <begin position="317"/>
        <end position="337"/>
    </location>
</feature>
<feature type="transmembrane region" description="Helical" evidence="6">
    <location>
        <begin position="418"/>
        <end position="440"/>
    </location>
</feature>
<keyword evidence="4 6" id="KW-1133">Transmembrane helix</keyword>
<reference evidence="8 9" key="1">
    <citation type="submission" date="2020-08" db="EMBL/GenBank/DDBJ databases">
        <title>novel species in genus Nocardioides.</title>
        <authorList>
            <person name="Zhang G."/>
        </authorList>
    </citation>
    <scope>NUCLEOTIDE SEQUENCE [LARGE SCALE GENOMIC DNA]</scope>
    <source>
        <strain evidence="8 9">SC8A-24</strain>
    </source>
</reference>
<feature type="transmembrane region" description="Helical" evidence="6">
    <location>
        <begin position="349"/>
        <end position="371"/>
    </location>
</feature>
<evidence type="ECO:0000256" key="3">
    <source>
        <dbReference type="ARBA" id="ARBA00022692"/>
    </source>
</evidence>
<dbReference type="EMBL" id="JACMYC010000003">
    <property type="protein sequence ID" value="MBC2960083.1"/>
    <property type="molecule type" value="Genomic_DNA"/>
</dbReference>
<evidence type="ECO:0000256" key="1">
    <source>
        <dbReference type="ARBA" id="ARBA00004651"/>
    </source>
</evidence>
<feature type="transmembrane region" description="Helical" evidence="6">
    <location>
        <begin position="452"/>
        <end position="472"/>
    </location>
</feature>
<feature type="transmembrane region" description="Helical" evidence="6">
    <location>
        <begin position="213"/>
        <end position="233"/>
    </location>
</feature>
<dbReference type="Gene3D" id="1.20.1250.20">
    <property type="entry name" value="MFS general substrate transporter like domains"/>
    <property type="match status" value="2"/>
</dbReference>
<organism evidence="8 9">
    <name type="scientific">Nocardioides deserti</name>
    <dbReference type="NCBI Taxonomy" id="1588644"/>
    <lineage>
        <taxon>Bacteria</taxon>
        <taxon>Bacillati</taxon>
        <taxon>Actinomycetota</taxon>
        <taxon>Actinomycetes</taxon>
        <taxon>Propionibacteriales</taxon>
        <taxon>Nocardioidaceae</taxon>
        <taxon>Nocardioides</taxon>
    </lineage>
</organism>
<evidence type="ECO:0000256" key="4">
    <source>
        <dbReference type="ARBA" id="ARBA00022989"/>
    </source>
</evidence>
<evidence type="ECO:0000313" key="9">
    <source>
        <dbReference type="Proteomes" id="UP000604001"/>
    </source>
</evidence>
<dbReference type="Pfam" id="PF07690">
    <property type="entry name" value="MFS_1"/>
    <property type="match status" value="1"/>
</dbReference>
<feature type="transmembrane region" description="Helical" evidence="6">
    <location>
        <begin position="65"/>
        <end position="84"/>
    </location>
</feature>
<gene>
    <name evidence="8" type="ORF">H7344_07215</name>
</gene>
<comment type="subcellular location">
    <subcellularLocation>
        <location evidence="1">Cell membrane</location>
        <topology evidence="1">Multi-pass membrane protein</topology>
    </subcellularLocation>
</comment>
<feature type="transmembrane region" description="Helical" evidence="6">
    <location>
        <begin position="153"/>
        <end position="176"/>
    </location>
</feature>
<dbReference type="InterPro" id="IPR036259">
    <property type="entry name" value="MFS_trans_sf"/>
</dbReference>
<name>A0ABR6U7H9_9ACTN</name>
<feature type="transmembrane region" description="Helical" evidence="6">
    <location>
        <begin position="96"/>
        <end position="115"/>
    </location>
</feature>
<feature type="transmembrane region" description="Helical" evidence="6">
    <location>
        <begin position="245"/>
        <end position="262"/>
    </location>
</feature>
<evidence type="ECO:0000256" key="2">
    <source>
        <dbReference type="ARBA" id="ARBA00022448"/>
    </source>
</evidence>
<keyword evidence="2" id="KW-0813">Transport</keyword>
<accession>A0ABR6U7H9</accession>
<keyword evidence="5 6" id="KW-0472">Membrane</keyword>
<proteinExistence type="predicted"/>
<dbReference type="Proteomes" id="UP000604001">
    <property type="component" value="Unassembled WGS sequence"/>
</dbReference>
<feature type="transmembrane region" description="Helical" evidence="6">
    <location>
        <begin position="377"/>
        <end position="397"/>
    </location>
</feature>
<dbReference type="PROSITE" id="PS50850">
    <property type="entry name" value="MFS"/>
    <property type="match status" value="1"/>
</dbReference>
<evidence type="ECO:0000259" key="7">
    <source>
        <dbReference type="PROSITE" id="PS50850"/>
    </source>
</evidence>
<keyword evidence="3 6" id="KW-0812">Transmembrane</keyword>
<feature type="transmembrane region" description="Helical" evidence="6">
    <location>
        <begin position="182"/>
        <end position="201"/>
    </location>
</feature>
<feature type="domain" description="Major facilitator superfamily (MFS) profile" evidence="7">
    <location>
        <begin position="26"/>
        <end position="476"/>
    </location>
</feature>
<evidence type="ECO:0000313" key="8">
    <source>
        <dbReference type="EMBL" id="MBC2960083.1"/>
    </source>
</evidence>
<sequence length="480" mass="48912">MPDLDPLLAPAEDRDAATLTTERPSAHPLLLATLVMLTTSTSVISSLGGSLVPMVAVEHDVSLGSAQWILTGPMLVGAIATPILGRLGGTGRRRTVVLASLVVVSAGLVLTALPTGFAGLVVGRGLQGVGIGLLPLALAAARDNLPPARARAALALLSVTTTMGAGISYPLSAWIAQTAGIPTAYCGALAVTLATLLLAWRTVPGANTTGADTVHWLGAALLSAGTLLLLLALTQAPVLGGDSPVVWGLVGGGVIALALWVWRTLRHPSPLVDLRLARHRQVLPANISALTSGVAVYMLIALVMIQVQLPTSTGFGLGQPVTVAGLVLTPYAVLSVVGSRLSTALGDWIGLDLVLPVGATLYSAATALFALSHESVWVVAVVMGLAGVGSGFTFAAMPGLVLRSTPMQETGSAMSFNVLLRFLGFAAGSSLATSILALLASSRADYAEAFRLTVWANVGLWLATALLSLVLIPRKSATTA</sequence>
<protein>
    <submittedName>
        <fullName evidence="8">MFS transporter</fullName>
    </submittedName>
</protein>
<dbReference type="InterPro" id="IPR011701">
    <property type="entry name" value="MFS"/>
</dbReference>
<dbReference type="PANTHER" id="PTHR42718:SF9">
    <property type="entry name" value="MAJOR FACILITATOR SUPERFAMILY MULTIDRUG TRANSPORTER MFSC"/>
    <property type="match status" value="1"/>
</dbReference>
<comment type="caution">
    <text evidence="8">The sequence shown here is derived from an EMBL/GenBank/DDBJ whole genome shotgun (WGS) entry which is preliminary data.</text>
</comment>
<dbReference type="InterPro" id="IPR020846">
    <property type="entry name" value="MFS_dom"/>
</dbReference>